<reference evidence="2 3" key="1">
    <citation type="submission" date="2023-11" db="EMBL/GenBank/DDBJ databases">
        <title>Halocaridina rubra genome assembly.</title>
        <authorList>
            <person name="Smith C."/>
        </authorList>
    </citation>
    <scope>NUCLEOTIDE SEQUENCE [LARGE SCALE GENOMIC DNA]</scope>
    <source>
        <strain evidence="2">EP-1</strain>
        <tissue evidence="2">Whole</tissue>
    </source>
</reference>
<organism evidence="2 3">
    <name type="scientific">Halocaridina rubra</name>
    <name type="common">Hawaiian red shrimp</name>
    <dbReference type="NCBI Taxonomy" id="373956"/>
    <lineage>
        <taxon>Eukaryota</taxon>
        <taxon>Metazoa</taxon>
        <taxon>Ecdysozoa</taxon>
        <taxon>Arthropoda</taxon>
        <taxon>Crustacea</taxon>
        <taxon>Multicrustacea</taxon>
        <taxon>Malacostraca</taxon>
        <taxon>Eumalacostraca</taxon>
        <taxon>Eucarida</taxon>
        <taxon>Decapoda</taxon>
        <taxon>Pleocyemata</taxon>
        <taxon>Caridea</taxon>
        <taxon>Atyoidea</taxon>
        <taxon>Atyidae</taxon>
        <taxon>Halocaridina</taxon>
    </lineage>
</organism>
<protein>
    <submittedName>
        <fullName evidence="2">Uncharacterized protein</fullName>
    </submittedName>
</protein>
<gene>
    <name evidence="2" type="ORF">SK128_009092</name>
</gene>
<feature type="region of interest" description="Disordered" evidence="1">
    <location>
        <begin position="45"/>
        <end position="97"/>
    </location>
</feature>
<sequence length="97" mass="10439">MKIMLGTLNLTGHLVPTDGPGSKNEDGTWNGIVGALVKEINNSIESPDSVEISERDLHTSSPGNSHRGTGLHTESIPECGSRLQHPYRRGSHNNSLQ</sequence>
<comment type="caution">
    <text evidence="2">The sequence shown here is derived from an EMBL/GenBank/DDBJ whole genome shotgun (WGS) entry which is preliminary data.</text>
</comment>
<evidence type="ECO:0000313" key="2">
    <source>
        <dbReference type="EMBL" id="KAK7069508.1"/>
    </source>
</evidence>
<proteinExistence type="predicted"/>
<dbReference type="Proteomes" id="UP001381693">
    <property type="component" value="Unassembled WGS sequence"/>
</dbReference>
<accession>A0AAN8WVG0</accession>
<name>A0AAN8WVG0_HALRR</name>
<evidence type="ECO:0000313" key="3">
    <source>
        <dbReference type="Proteomes" id="UP001381693"/>
    </source>
</evidence>
<keyword evidence="3" id="KW-1185">Reference proteome</keyword>
<evidence type="ECO:0000256" key="1">
    <source>
        <dbReference type="SAM" id="MobiDB-lite"/>
    </source>
</evidence>
<dbReference type="EMBL" id="JAXCGZ010016227">
    <property type="protein sequence ID" value="KAK7069508.1"/>
    <property type="molecule type" value="Genomic_DNA"/>
</dbReference>
<dbReference type="AlphaFoldDB" id="A0AAN8WVG0"/>